<dbReference type="InterPro" id="IPR022742">
    <property type="entry name" value="Hydrolase_4"/>
</dbReference>
<evidence type="ECO:0000313" key="3">
    <source>
        <dbReference type="Proteomes" id="UP000243887"/>
    </source>
</evidence>
<sequence length="321" mass="36866">MAIHLVHDEYITHQHTCKKDYEGKVITTLIESKANKKFAKQTLLYVHGFNDYFFQLELLDFYGSHGINFYAIDLRKCGRSYLSHQHPNFCKSMTEYFEDLEYGINFILNKNPNTQLYFLGHSTGGLLVSYYTLIGDKKDSIHGLILNSPFLEFNLPYLLRKNIPWLMWFGLKLHPYLAFSGGVSPVYGKSLLKTYGGEWEFDTVKKPIDSFPAYLAWIQAVYKAQRLVAHSKINVPILLMHSDHSSKPKELTAIARQTDVVLNVKHIHSIGMKMGNQVEQCVVKGGMHDLFLSEKKARMQALEATITFLKKQDTMQKATSN</sequence>
<dbReference type="PANTHER" id="PTHR42886">
    <property type="entry name" value="RE40534P-RELATED"/>
    <property type="match status" value="1"/>
</dbReference>
<dbReference type="Proteomes" id="UP000243887">
    <property type="component" value="Unassembled WGS sequence"/>
</dbReference>
<protein>
    <submittedName>
        <fullName evidence="2">Lysophospholipase, alpha-beta hydrolase superfamily</fullName>
    </submittedName>
</protein>
<keyword evidence="3" id="KW-1185">Reference proteome</keyword>
<evidence type="ECO:0000313" key="2">
    <source>
        <dbReference type="EMBL" id="SFJ60359.1"/>
    </source>
</evidence>
<dbReference type="STRING" id="1150112.SAMN04487893_11125"/>
<feature type="domain" description="Serine aminopeptidase S33" evidence="1">
    <location>
        <begin position="39"/>
        <end position="244"/>
    </location>
</feature>
<evidence type="ECO:0000259" key="1">
    <source>
        <dbReference type="Pfam" id="PF12146"/>
    </source>
</evidence>
<dbReference type="SUPFAM" id="SSF53474">
    <property type="entry name" value="alpha/beta-Hydrolases"/>
    <property type="match status" value="1"/>
</dbReference>
<dbReference type="InterPro" id="IPR029058">
    <property type="entry name" value="AB_hydrolase_fold"/>
</dbReference>
<reference evidence="3" key="1">
    <citation type="submission" date="2016-10" db="EMBL/GenBank/DDBJ databases">
        <authorList>
            <person name="Varghese N."/>
            <person name="Submissions S."/>
        </authorList>
    </citation>
    <scope>NUCLEOTIDE SEQUENCE [LARGE SCALE GENOMIC DNA]</scope>
    <source>
        <strain evidence="3">DSM 26542</strain>
    </source>
</reference>
<accession>A0A1I3SRD1</accession>
<dbReference type="Pfam" id="PF12146">
    <property type="entry name" value="Hydrolase_4"/>
    <property type="match status" value="1"/>
</dbReference>
<dbReference type="GO" id="GO:0016787">
    <property type="term" value="F:hydrolase activity"/>
    <property type="evidence" value="ECO:0007669"/>
    <property type="project" value="UniProtKB-KW"/>
</dbReference>
<dbReference type="PANTHER" id="PTHR42886:SF29">
    <property type="entry name" value="PUMMELIG, ISOFORM A"/>
    <property type="match status" value="1"/>
</dbReference>
<dbReference type="Gene3D" id="3.40.50.1820">
    <property type="entry name" value="alpha/beta hydrolase"/>
    <property type="match status" value="1"/>
</dbReference>
<dbReference type="RefSeq" id="WP_090679696.1">
    <property type="nucleotide sequence ID" value="NZ_FORU01000011.1"/>
</dbReference>
<dbReference type="AlphaFoldDB" id="A0A1I3SRD1"/>
<gene>
    <name evidence="2" type="ORF">SAMN04487893_11125</name>
</gene>
<proteinExistence type="predicted"/>
<name>A0A1I3SRD1_9FLAO</name>
<organism evidence="2 3">
    <name type="scientific">Myroides guanonis</name>
    <dbReference type="NCBI Taxonomy" id="1150112"/>
    <lineage>
        <taxon>Bacteria</taxon>
        <taxon>Pseudomonadati</taxon>
        <taxon>Bacteroidota</taxon>
        <taxon>Flavobacteriia</taxon>
        <taxon>Flavobacteriales</taxon>
        <taxon>Flavobacteriaceae</taxon>
        <taxon>Myroides</taxon>
    </lineage>
</organism>
<dbReference type="OrthoDB" id="9801217at2"/>
<keyword evidence="2" id="KW-0378">Hydrolase</keyword>
<dbReference type="EMBL" id="FORU01000011">
    <property type="protein sequence ID" value="SFJ60359.1"/>
    <property type="molecule type" value="Genomic_DNA"/>
</dbReference>